<evidence type="ECO:0000256" key="1">
    <source>
        <dbReference type="SAM" id="MobiDB-lite"/>
    </source>
</evidence>
<proteinExistence type="predicted"/>
<dbReference type="GeneID" id="79852555"/>
<evidence type="ECO:0000313" key="4">
    <source>
        <dbReference type="Proteomes" id="UP000318080"/>
    </source>
</evidence>
<dbReference type="AlphaFoldDB" id="A0A540R8N0"/>
<protein>
    <submittedName>
        <fullName evidence="3">DUF3017 domain-containing protein</fullName>
    </submittedName>
</protein>
<dbReference type="EMBL" id="VHIR01000003">
    <property type="protein sequence ID" value="TQE44099.1"/>
    <property type="molecule type" value="Genomic_DNA"/>
</dbReference>
<organism evidence="3 4">
    <name type="scientific">Corynebacterium phoceense</name>
    <dbReference type="NCBI Taxonomy" id="1686286"/>
    <lineage>
        <taxon>Bacteria</taxon>
        <taxon>Bacillati</taxon>
        <taxon>Actinomycetota</taxon>
        <taxon>Actinomycetes</taxon>
        <taxon>Mycobacteriales</taxon>
        <taxon>Corynebacteriaceae</taxon>
        <taxon>Corynebacterium</taxon>
    </lineage>
</organism>
<feature type="compositionally biased region" description="Polar residues" evidence="1">
    <location>
        <begin position="16"/>
        <end position="25"/>
    </location>
</feature>
<dbReference type="Proteomes" id="UP000318080">
    <property type="component" value="Unassembled WGS sequence"/>
</dbReference>
<evidence type="ECO:0000313" key="3">
    <source>
        <dbReference type="EMBL" id="TQE44099.1"/>
    </source>
</evidence>
<feature type="transmembrane region" description="Helical" evidence="2">
    <location>
        <begin position="48"/>
        <end position="67"/>
    </location>
</feature>
<feature type="compositionally biased region" description="Basic and acidic residues" evidence="1">
    <location>
        <begin position="1"/>
        <end position="12"/>
    </location>
</feature>
<name>A0A540R8N0_9CORY</name>
<dbReference type="STRING" id="1686286.GCA_900092335_01311"/>
<keyword evidence="2" id="KW-0472">Membrane</keyword>
<sequence>MEPQRDQHDPRRSVARSASAQTTPEGLSLANPHDIGLKASRLPSTVQWVMIGIFVVLVAASAGFAAFEHWRRASFALGTGLLWLTVVRLTCDSERVGILAVRSRHFDAVFTAAVGAAMLFLSTSVDALGS</sequence>
<feature type="transmembrane region" description="Helical" evidence="2">
    <location>
        <begin position="73"/>
        <end position="91"/>
    </location>
</feature>
<evidence type="ECO:0000256" key="2">
    <source>
        <dbReference type="SAM" id="Phobius"/>
    </source>
</evidence>
<feature type="transmembrane region" description="Helical" evidence="2">
    <location>
        <begin position="103"/>
        <end position="121"/>
    </location>
</feature>
<keyword evidence="4" id="KW-1185">Reference proteome</keyword>
<feature type="region of interest" description="Disordered" evidence="1">
    <location>
        <begin position="1"/>
        <end position="29"/>
    </location>
</feature>
<keyword evidence="2" id="KW-1133">Transmembrane helix</keyword>
<keyword evidence="2" id="KW-0812">Transmembrane</keyword>
<dbReference type="Pfam" id="PF11222">
    <property type="entry name" value="DUF3017"/>
    <property type="match status" value="1"/>
</dbReference>
<reference evidence="3 4" key="1">
    <citation type="submission" date="2019-06" db="EMBL/GenBank/DDBJ databases">
        <title>Draft genome of C. phoceense Strain 272.</title>
        <authorList>
            <person name="Pacheco L.G.C."/>
            <person name="Barberis C.M."/>
            <person name="Almuzara M.N."/>
            <person name="Traglia G.M."/>
            <person name="Santos C.S."/>
            <person name="Rocha D.J.P.G."/>
            <person name="Aguiar E.R.G.R."/>
            <person name="Vay C.A."/>
        </authorList>
    </citation>
    <scope>NUCLEOTIDE SEQUENCE [LARGE SCALE GENOMIC DNA]</scope>
    <source>
        <strain evidence="3 4">272</strain>
    </source>
</reference>
<comment type="caution">
    <text evidence="3">The sequence shown here is derived from an EMBL/GenBank/DDBJ whole genome shotgun (WGS) entry which is preliminary data.</text>
</comment>
<dbReference type="RefSeq" id="WP_082723159.1">
    <property type="nucleotide sequence ID" value="NZ_JADPQA010000001.1"/>
</dbReference>
<dbReference type="InterPro" id="IPR021385">
    <property type="entry name" value="DUF3017"/>
</dbReference>
<gene>
    <name evidence="3" type="ORF">EJK80_02885</name>
</gene>
<accession>A0A540R8N0</accession>